<dbReference type="Pfam" id="PF09838">
    <property type="entry name" value="DUF2065"/>
    <property type="match status" value="1"/>
</dbReference>
<sequence>MREALVCKEDQDMTLWQELLVAFCLVLILEGLTPFLIPQRWRCWVKMAAANSDRTVRLVGLASIVLGLTLLYVIH</sequence>
<gene>
    <name evidence="2" type="ORF">WG929_07065</name>
</gene>
<dbReference type="PANTHER" id="PTHR38602:SF1">
    <property type="entry name" value="INNER MEMBRANE PROTEIN"/>
    <property type="match status" value="1"/>
</dbReference>
<keyword evidence="1" id="KW-0472">Membrane</keyword>
<reference evidence="2 3" key="1">
    <citation type="submission" date="2024-03" db="EMBL/GenBank/DDBJ databases">
        <title>High-quality draft genome sequence of Oceanobacter sp. wDCs-4.</title>
        <authorList>
            <person name="Dong C."/>
        </authorList>
    </citation>
    <scope>NUCLEOTIDE SEQUENCE [LARGE SCALE GENOMIC DNA]</scope>
    <source>
        <strain evidence="3">wDCs-4</strain>
    </source>
</reference>
<comment type="caution">
    <text evidence="2">The sequence shown here is derived from an EMBL/GenBank/DDBJ whole genome shotgun (WGS) entry which is preliminary data.</text>
</comment>
<evidence type="ECO:0000313" key="2">
    <source>
        <dbReference type="EMBL" id="MFK4752165.1"/>
    </source>
</evidence>
<dbReference type="Proteomes" id="UP001620597">
    <property type="component" value="Unassembled WGS sequence"/>
</dbReference>
<feature type="transmembrane region" description="Helical" evidence="1">
    <location>
        <begin position="19"/>
        <end position="37"/>
    </location>
</feature>
<organism evidence="2 3">
    <name type="scientific">Oceanobacter antarcticus</name>
    <dbReference type="NCBI Taxonomy" id="3133425"/>
    <lineage>
        <taxon>Bacteria</taxon>
        <taxon>Pseudomonadati</taxon>
        <taxon>Pseudomonadota</taxon>
        <taxon>Gammaproteobacteria</taxon>
        <taxon>Oceanospirillales</taxon>
        <taxon>Oceanospirillaceae</taxon>
        <taxon>Oceanobacter</taxon>
    </lineage>
</organism>
<proteinExistence type="predicted"/>
<dbReference type="EMBL" id="JBBKTX010000007">
    <property type="protein sequence ID" value="MFK4752165.1"/>
    <property type="molecule type" value="Genomic_DNA"/>
</dbReference>
<dbReference type="InterPro" id="IPR019201">
    <property type="entry name" value="DUF2065"/>
</dbReference>
<evidence type="ECO:0000313" key="3">
    <source>
        <dbReference type="Proteomes" id="UP001620597"/>
    </source>
</evidence>
<dbReference type="RefSeq" id="WP_416205488.1">
    <property type="nucleotide sequence ID" value="NZ_JBBKTX010000007.1"/>
</dbReference>
<feature type="transmembrane region" description="Helical" evidence="1">
    <location>
        <begin position="58"/>
        <end position="74"/>
    </location>
</feature>
<keyword evidence="3" id="KW-1185">Reference proteome</keyword>
<keyword evidence="1" id="KW-0812">Transmembrane</keyword>
<keyword evidence="1" id="KW-1133">Transmembrane helix</keyword>
<dbReference type="PANTHER" id="PTHR38602">
    <property type="entry name" value="INNER MEMBRANE PROTEIN-RELATED"/>
    <property type="match status" value="1"/>
</dbReference>
<evidence type="ECO:0000256" key="1">
    <source>
        <dbReference type="SAM" id="Phobius"/>
    </source>
</evidence>
<accession>A0ABW8NGT7</accession>
<name>A0ABW8NGT7_9GAMM</name>
<protein>
    <submittedName>
        <fullName evidence="2">DUF2065 domain-containing protein</fullName>
    </submittedName>
</protein>